<keyword evidence="2" id="KW-1185">Reference proteome</keyword>
<dbReference type="InterPro" id="IPR034122">
    <property type="entry name" value="Retropepsin-like_bacterial"/>
</dbReference>
<accession>A0ABN6TM41</accession>
<sequence length="300" mass="32698">MREQAHIPLSFADDLRPVGEATINGSVVPAMLSTGAGESLVFNKKILERLGIEVRHTTSKLDAEDMRNPKTIDLYVDFSHANIKDFSIGPVKGKGGTYKVENFMDDTYGVRVGAGMLLQNDLEIALDAGYLKSFNPSGCIGAHLAYWDPQAASVLALWHPWQRDARVAFIATIGGQPIHALLSTATPHSYVPKAAAARLGLTPDSPGATREAPLPGHAADKPVWKVPVPLMSIGSLEVKDLDLRLMDLSHEGEALVLGADFLHRHRVYVAMEQKRIYFSPITVPQTRKRGSVQVIPQPLN</sequence>
<proteinExistence type="predicted"/>
<evidence type="ECO:0000313" key="1">
    <source>
        <dbReference type="EMBL" id="BDT61436.1"/>
    </source>
</evidence>
<dbReference type="EMBL" id="AP026966">
    <property type="protein sequence ID" value="BDT61436.1"/>
    <property type="molecule type" value="Genomic_DNA"/>
</dbReference>
<name>A0ABN6TM41_9BURK</name>
<evidence type="ECO:0000313" key="2">
    <source>
        <dbReference type="Proteomes" id="UP001163336"/>
    </source>
</evidence>
<dbReference type="SUPFAM" id="SSF50630">
    <property type="entry name" value="Acid proteases"/>
    <property type="match status" value="1"/>
</dbReference>
<dbReference type="InterPro" id="IPR021109">
    <property type="entry name" value="Peptidase_aspartic_dom_sf"/>
</dbReference>
<gene>
    <name evidence="1" type="ORF">MasN3_49300</name>
</gene>
<reference evidence="1" key="1">
    <citation type="submission" date="2022-11" db="EMBL/GenBank/DDBJ databases">
        <title>Isolation and characterization of PLA-degrading bacterium Massilia sp. from Antarctic soil.</title>
        <authorList>
            <person name="Sato K."/>
            <person name="Gomez-Fuentes C."/>
            <person name="Ahmad S.A."/>
            <person name="Zulkharnain A."/>
        </authorList>
    </citation>
    <scope>NUCLEOTIDE SEQUENCE</scope>
    <source>
        <strain evidence="1">N-3</strain>
    </source>
</reference>
<dbReference type="Proteomes" id="UP001163336">
    <property type="component" value="Chromosome"/>
</dbReference>
<protein>
    <submittedName>
        <fullName evidence="1">Uncharacterized protein</fullName>
    </submittedName>
</protein>
<dbReference type="Gene3D" id="2.40.70.10">
    <property type="entry name" value="Acid Proteases"/>
    <property type="match status" value="1"/>
</dbReference>
<dbReference type="Pfam" id="PF13650">
    <property type="entry name" value="Asp_protease_2"/>
    <property type="match status" value="1"/>
</dbReference>
<organism evidence="1 2">
    <name type="scientific">Massilia varians</name>
    <dbReference type="NCBI Taxonomy" id="457921"/>
    <lineage>
        <taxon>Bacteria</taxon>
        <taxon>Pseudomonadati</taxon>
        <taxon>Pseudomonadota</taxon>
        <taxon>Betaproteobacteria</taxon>
        <taxon>Burkholderiales</taxon>
        <taxon>Oxalobacteraceae</taxon>
        <taxon>Telluria group</taxon>
        <taxon>Massilia</taxon>
    </lineage>
</organism>
<dbReference type="CDD" id="cd05483">
    <property type="entry name" value="retropepsin_like_bacteria"/>
    <property type="match status" value="1"/>
</dbReference>